<dbReference type="EMBL" id="CP015267">
    <property type="protein sequence ID" value="ASL14619.1"/>
    <property type="molecule type" value="Genomic_DNA"/>
</dbReference>
<organism evidence="1 2">
    <name type="scientific">Mycobacterium intracellulare subsp. chimaera</name>
    <dbReference type="NCBI Taxonomy" id="222805"/>
    <lineage>
        <taxon>Bacteria</taxon>
        <taxon>Bacillati</taxon>
        <taxon>Actinomycetota</taxon>
        <taxon>Actinomycetes</taxon>
        <taxon>Mycobacteriales</taxon>
        <taxon>Mycobacteriaceae</taxon>
        <taxon>Mycobacterium</taxon>
        <taxon>Mycobacterium avium complex (MAC)</taxon>
    </lineage>
</organism>
<name>A0A220XT58_MYCIT</name>
<gene>
    <name evidence="1" type="ORF">MYCOZU2_02202</name>
</gene>
<reference evidence="1 2" key="1">
    <citation type="journal article" date="2017" name="Lancet Infect. Dis.">
        <title>Global outbreak of severe Mycobacterium chimaera disease after cardiac surgery: a molecular epidemiological study.</title>
        <authorList>
            <person name="van Ingen J."/>
            <person name="Kohl T."/>
            <person name="Kranzer K."/>
            <person name="Hasse B."/>
            <person name="Keller P."/>
            <person name="Szafranska A."/>
            <person name="Hillemann D."/>
            <person name="Chand M."/>
            <person name="Schreiber P."/>
            <person name="Sommerstein R."/>
            <person name="Berger C."/>
            <person name="Genoni M."/>
            <person name="Ruegg C."/>
            <person name="Troillet N."/>
            <person name="Widmer A.F."/>
            <person name="Becker S.L."/>
            <person name="Herrmann M."/>
            <person name="Eckmanns T."/>
            <person name="Haller S."/>
            <person name="Hoeller C."/>
            <person name="Debast S.B."/>
            <person name="Wolfhagen M.J."/>
            <person name="Hopman J."/>
            <person name="Kluytmans J."/>
            <person name="Langelaar M."/>
            <person name="Notermans D.W."/>
            <person name="ten Oever J."/>
            <person name="van den Barselaar P."/>
            <person name="Vonk A.B.A."/>
            <person name="Vos M.C."/>
            <person name="Ahmed N."/>
            <person name="Brown T."/>
            <person name="Crook D."/>
            <person name="Lamagni T."/>
            <person name="Phin N."/>
            <person name="Smith E.G."/>
            <person name="Zambon M."/>
            <person name="Serr A."/>
            <person name="Goetting T."/>
            <person name="Ebner W."/>
            <person name="Thuermer A."/>
            <person name="Utpatel C."/>
            <person name="Sproer C."/>
            <person name="Bunk B."/>
            <person name="Nubel U."/>
            <person name="Bloemberg G."/>
            <person name="Bottger E."/>
            <person name="Niemann S."/>
            <person name="Wagner D."/>
            <person name="Sax H."/>
        </authorList>
    </citation>
    <scope>NUCLEOTIDE SEQUENCE [LARGE SCALE GENOMIC DNA]</scope>
    <source>
        <strain evidence="1 2">ZUERICH-2</strain>
    </source>
</reference>
<dbReference type="AlphaFoldDB" id="A0A220XT58"/>
<dbReference type="Proteomes" id="UP000198286">
    <property type="component" value="Chromosome"/>
</dbReference>
<proteinExistence type="predicted"/>
<sequence length="43" mass="4757">MTARCLPRKPEASPADSPDVPTLEDTPCVASWRRMGFGIFGHR</sequence>
<evidence type="ECO:0000313" key="1">
    <source>
        <dbReference type="EMBL" id="ASL14619.1"/>
    </source>
</evidence>
<protein>
    <submittedName>
        <fullName evidence="1">Uncharacterized protein</fullName>
    </submittedName>
</protein>
<accession>A0A220XT58</accession>
<evidence type="ECO:0000313" key="2">
    <source>
        <dbReference type="Proteomes" id="UP000198286"/>
    </source>
</evidence>